<reference evidence="9 10" key="1">
    <citation type="submission" date="2019-06" db="EMBL/GenBank/DDBJ databases">
        <title>An operon consisting of a P-type ATPase gene and a transcriptional regular gene given the different cadmium resistance in Bacillus vietamensis 151-6 and Bacillus marisflavi 151-25.</title>
        <authorList>
            <person name="Yu X."/>
        </authorList>
    </citation>
    <scope>NUCLEOTIDE SEQUENCE [LARGE SCALE GENOMIC DNA]</scope>
    <source>
        <strain evidence="9 10">151-6</strain>
    </source>
</reference>
<keyword evidence="6 7" id="KW-0472">Membrane</keyword>
<dbReference type="AlphaFoldDB" id="A0A6I6UPF7"/>
<evidence type="ECO:0000256" key="1">
    <source>
        <dbReference type="ARBA" id="ARBA00004651"/>
    </source>
</evidence>
<feature type="transmembrane region" description="Helical" evidence="7">
    <location>
        <begin position="144"/>
        <end position="162"/>
    </location>
</feature>
<keyword evidence="2 7" id="KW-0813">Transport</keyword>
<feature type="transmembrane region" description="Helical" evidence="7">
    <location>
        <begin position="12"/>
        <end position="32"/>
    </location>
</feature>
<evidence type="ECO:0000256" key="5">
    <source>
        <dbReference type="ARBA" id="ARBA00022989"/>
    </source>
</evidence>
<gene>
    <name evidence="9" type="ORF">FHE72_05930</name>
</gene>
<dbReference type="SUPFAM" id="SSF161098">
    <property type="entry name" value="MetI-like"/>
    <property type="match status" value="1"/>
</dbReference>
<protein>
    <submittedName>
        <fullName evidence="9">ABC transporter permease subunit</fullName>
    </submittedName>
</protein>
<dbReference type="CDD" id="cd06261">
    <property type="entry name" value="TM_PBP2"/>
    <property type="match status" value="1"/>
</dbReference>
<dbReference type="Gene3D" id="1.10.3720.10">
    <property type="entry name" value="MetI-like"/>
    <property type="match status" value="1"/>
</dbReference>
<dbReference type="Proteomes" id="UP000465062">
    <property type="component" value="Chromosome"/>
</dbReference>
<accession>A0A6I6UPF7</accession>
<evidence type="ECO:0000256" key="2">
    <source>
        <dbReference type="ARBA" id="ARBA00022448"/>
    </source>
</evidence>
<dbReference type="RefSeq" id="WP_159361556.1">
    <property type="nucleotide sequence ID" value="NZ_CP047394.1"/>
</dbReference>
<keyword evidence="5 7" id="KW-1133">Transmembrane helix</keyword>
<dbReference type="KEGG" id="bvq:FHE72_05930"/>
<organism evidence="9 10">
    <name type="scientific">Rossellomorea vietnamensis</name>
    <dbReference type="NCBI Taxonomy" id="218284"/>
    <lineage>
        <taxon>Bacteria</taxon>
        <taxon>Bacillati</taxon>
        <taxon>Bacillota</taxon>
        <taxon>Bacilli</taxon>
        <taxon>Bacillales</taxon>
        <taxon>Bacillaceae</taxon>
        <taxon>Rossellomorea</taxon>
    </lineage>
</organism>
<comment type="subcellular location">
    <subcellularLocation>
        <location evidence="1 7">Cell membrane</location>
        <topology evidence="1 7">Multi-pass membrane protein</topology>
    </subcellularLocation>
</comment>
<feature type="transmembrane region" description="Helical" evidence="7">
    <location>
        <begin position="77"/>
        <end position="98"/>
    </location>
</feature>
<dbReference type="InterPro" id="IPR035906">
    <property type="entry name" value="MetI-like_sf"/>
</dbReference>
<dbReference type="InterPro" id="IPR000515">
    <property type="entry name" value="MetI-like"/>
</dbReference>
<dbReference type="PANTHER" id="PTHR43744">
    <property type="entry name" value="ABC TRANSPORTER PERMEASE PROTEIN MG189-RELATED-RELATED"/>
    <property type="match status" value="1"/>
</dbReference>
<dbReference type="GO" id="GO:0005886">
    <property type="term" value="C:plasma membrane"/>
    <property type="evidence" value="ECO:0007669"/>
    <property type="project" value="UniProtKB-SubCell"/>
</dbReference>
<feature type="domain" description="ABC transmembrane type-1" evidence="8">
    <location>
        <begin position="73"/>
        <end position="262"/>
    </location>
</feature>
<evidence type="ECO:0000259" key="8">
    <source>
        <dbReference type="PROSITE" id="PS50928"/>
    </source>
</evidence>
<keyword evidence="3" id="KW-1003">Cell membrane</keyword>
<dbReference type="Pfam" id="PF00528">
    <property type="entry name" value="BPD_transp_1"/>
    <property type="match status" value="1"/>
</dbReference>
<comment type="similarity">
    <text evidence="7">Belongs to the binding-protein-dependent transport system permease family.</text>
</comment>
<evidence type="ECO:0000256" key="7">
    <source>
        <dbReference type="RuleBase" id="RU363032"/>
    </source>
</evidence>
<sequence length="289" mass="32936">MNSKKKTFSKRLLYIVLIGYAITTLIPFLWALSSSFKTLEEIISGTMNFIPKNFTLDNYKQIFIKQELFPRWLFNSLFIAVVGTGLNIIFNSMSGYALARLSFPGKKALFIMILAVLMIPAQVTMIPNYLILKEIGWLNSYQGMIVPAMINATFIFMMRQFFINFPKELEEAAQIDGLSRFGIFFKVVLPLAKPALAAQAIFVFMGFWNNFMTPLIVMTDTEMYTLPLGLNTFKGQYVSYWNYIMAASMVFTLPVLLLYAFFNRYFIKGISFTGGNSSWGSFQSGSSLF</sequence>
<dbReference type="PROSITE" id="PS50928">
    <property type="entry name" value="ABC_TM1"/>
    <property type="match status" value="1"/>
</dbReference>
<dbReference type="GO" id="GO:0055085">
    <property type="term" value="P:transmembrane transport"/>
    <property type="evidence" value="ECO:0007669"/>
    <property type="project" value="InterPro"/>
</dbReference>
<dbReference type="EMBL" id="CP047394">
    <property type="protein sequence ID" value="QHE60633.1"/>
    <property type="molecule type" value="Genomic_DNA"/>
</dbReference>
<feature type="transmembrane region" description="Helical" evidence="7">
    <location>
        <begin position="240"/>
        <end position="262"/>
    </location>
</feature>
<evidence type="ECO:0000313" key="10">
    <source>
        <dbReference type="Proteomes" id="UP000465062"/>
    </source>
</evidence>
<feature type="transmembrane region" description="Helical" evidence="7">
    <location>
        <begin position="183"/>
        <end position="208"/>
    </location>
</feature>
<evidence type="ECO:0000256" key="6">
    <source>
        <dbReference type="ARBA" id="ARBA00023136"/>
    </source>
</evidence>
<evidence type="ECO:0000256" key="4">
    <source>
        <dbReference type="ARBA" id="ARBA00022692"/>
    </source>
</evidence>
<proteinExistence type="inferred from homology"/>
<feature type="transmembrane region" description="Helical" evidence="7">
    <location>
        <begin position="110"/>
        <end position="132"/>
    </location>
</feature>
<name>A0A6I6UPF7_9BACI</name>
<evidence type="ECO:0000313" key="9">
    <source>
        <dbReference type="EMBL" id="QHE60633.1"/>
    </source>
</evidence>
<evidence type="ECO:0000256" key="3">
    <source>
        <dbReference type="ARBA" id="ARBA00022475"/>
    </source>
</evidence>
<dbReference type="PANTHER" id="PTHR43744:SF12">
    <property type="entry name" value="ABC TRANSPORTER PERMEASE PROTEIN MG189-RELATED"/>
    <property type="match status" value="1"/>
</dbReference>
<keyword evidence="4 7" id="KW-0812">Transmembrane</keyword>